<dbReference type="InterPro" id="IPR051796">
    <property type="entry name" value="ISF_SsuE-like"/>
</dbReference>
<sequence>MTRATRLVLALNGSPAADGSVSRMLDALGEGVRAEGATFEHVRCIELQVRDCIACGPDATSGYCIFHDDMDRVYASLERAHAVVAGSPVWFDTVSSPLKRVIDRCNCVTPLVTLPDGTEDLVPKWARTRRGVFVVAGSAEHTTDLAERTVRGWFKWVGAKWEETLAWRHTDNVRGSVPAELLDRARAIGRRLATSDPLEP</sequence>
<evidence type="ECO:0000313" key="5">
    <source>
        <dbReference type="Proteomes" id="UP000696931"/>
    </source>
</evidence>
<feature type="domain" description="NADPH-dependent FMN reductase-like" evidence="3">
    <location>
        <begin position="8"/>
        <end position="158"/>
    </location>
</feature>
<evidence type="ECO:0000259" key="3">
    <source>
        <dbReference type="Pfam" id="PF03358"/>
    </source>
</evidence>
<reference evidence="4" key="1">
    <citation type="submission" date="2020-07" db="EMBL/GenBank/DDBJ databases">
        <title>Huge and variable diversity of episymbiotic CPR bacteria and DPANN archaea in groundwater ecosystems.</title>
        <authorList>
            <person name="He C.Y."/>
            <person name="Keren R."/>
            <person name="Whittaker M."/>
            <person name="Farag I.F."/>
            <person name="Doudna J."/>
            <person name="Cate J.H.D."/>
            <person name="Banfield J.F."/>
        </authorList>
    </citation>
    <scope>NUCLEOTIDE SEQUENCE</scope>
    <source>
        <strain evidence="4">NC_groundwater_1813_Pr3_B-0.1um_71_17</strain>
    </source>
</reference>
<name>A0A933SHY2_UNCEI</name>
<evidence type="ECO:0000256" key="1">
    <source>
        <dbReference type="ARBA" id="ARBA00022630"/>
    </source>
</evidence>
<organism evidence="4 5">
    <name type="scientific">Eiseniibacteriota bacterium</name>
    <dbReference type="NCBI Taxonomy" id="2212470"/>
    <lineage>
        <taxon>Bacteria</taxon>
        <taxon>Candidatus Eiseniibacteriota</taxon>
    </lineage>
</organism>
<dbReference type="Pfam" id="PF03358">
    <property type="entry name" value="FMN_red"/>
    <property type="match status" value="1"/>
</dbReference>
<accession>A0A933SHY2</accession>
<dbReference type="Proteomes" id="UP000696931">
    <property type="component" value="Unassembled WGS sequence"/>
</dbReference>
<proteinExistence type="predicted"/>
<dbReference type="PANTHER" id="PTHR43278">
    <property type="entry name" value="NAD(P)H-DEPENDENT FMN-CONTAINING OXIDOREDUCTASE YWQN-RELATED"/>
    <property type="match status" value="1"/>
</dbReference>
<evidence type="ECO:0000313" key="4">
    <source>
        <dbReference type="EMBL" id="MBI5170663.1"/>
    </source>
</evidence>
<dbReference type="EMBL" id="JACRIW010000102">
    <property type="protein sequence ID" value="MBI5170663.1"/>
    <property type="molecule type" value="Genomic_DNA"/>
</dbReference>
<dbReference type="AlphaFoldDB" id="A0A933SHY2"/>
<dbReference type="SUPFAM" id="SSF52218">
    <property type="entry name" value="Flavoproteins"/>
    <property type="match status" value="1"/>
</dbReference>
<comment type="caution">
    <text evidence="4">The sequence shown here is derived from an EMBL/GenBank/DDBJ whole genome shotgun (WGS) entry which is preliminary data.</text>
</comment>
<dbReference type="Gene3D" id="3.40.50.360">
    <property type="match status" value="1"/>
</dbReference>
<dbReference type="PANTHER" id="PTHR43278:SF2">
    <property type="entry name" value="IRON-SULFUR FLAVOPROTEIN"/>
    <property type="match status" value="1"/>
</dbReference>
<keyword evidence="2" id="KW-0288">FMN</keyword>
<protein>
    <submittedName>
        <fullName evidence="4">Flavodoxin family protein</fullName>
    </submittedName>
</protein>
<gene>
    <name evidence="4" type="ORF">HZA61_14335</name>
</gene>
<dbReference type="InterPro" id="IPR005025">
    <property type="entry name" value="FMN_Rdtase-like_dom"/>
</dbReference>
<evidence type="ECO:0000256" key="2">
    <source>
        <dbReference type="ARBA" id="ARBA00022643"/>
    </source>
</evidence>
<dbReference type="GO" id="GO:0016491">
    <property type="term" value="F:oxidoreductase activity"/>
    <property type="evidence" value="ECO:0007669"/>
    <property type="project" value="InterPro"/>
</dbReference>
<dbReference type="InterPro" id="IPR029039">
    <property type="entry name" value="Flavoprotein-like_sf"/>
</dbReference>
<keyword evidence="1" id="KW-0285">Flavoprotein</keyword>